<evidence type="ECO:0000313" key="9">
    <source>
        <dbReference type="Proteomes" id="UP000317429"/>
    </source>
</evidence>
<evidence type="ECO:0000259" key="7">
    <source>
        <dbReference type="Pfam" id="PF00884"/>
    </source>
</evidence>
<proteinExistence type="inferred from homology"/>
<dbReference type="GO" id="GO:0046872">
    <property type="term" value="F:metal ion binding"/>
    <property type="evidence" value="ECO:0007669"/>
    <property type="project" value="UniProtKB-KW"/>
</dbReference>
<evidence type="ECO:0000256" key="1">
    <source>
        <dbReference type="ARBA" id="ARBA00001913"/>
    </source>
</evidence>
<evidence type="ECO:0000256" key="5">
    <source>
        <dbReference type="ARBA" id="ARBA00022801"/>
    </source>
</evidence>
<dbReference type="SUPFAM" id="SSF53649">
    <property type="entry name" value="Alkaline phosphatase-like"/>
    <property type="match status" value="1"/>
</dbReference>
<gene>
    <name evidence="8" type="primary">betC_20</name>
    <name evidence="8" type="ORF">Pla175_42180</name>
</gene>
<keyword evidence="3" id="KW-0479">Metal-binding</keyword>
<keyword evidence="5 8" id="KW-0378">Hydrolase</keyword>
<dbReference type="PANTHER" id="PTHR42693">
    <property type="entry name" value="ARYLSULFATASE FAMILY MEMBER"/>
    <property type="match status" value="1"/>
</dbReference>
<dbReference type="AlphaFoldDB" id="A0A518DH55"/>
<reference evidence="8 9" key="1">
    <citation type="submission" date="2019-02" db="EMBL/GenBank/DDBJ databases">
        <title>Deep-cultivation of Planctomycetes and their phenomic and genomic characterization uncovers novel biology.</title>
        <authorList>
            <person name="Wiegand S."/>
            <person name="Jogler M."/>
            <person name="Boedeker C."/>
            <person name="Pinto D."/>
            <person name="Vollmers J."/>
            <person name="Rivas-Marin E."/>
            <person name="Kohn T."/>
            <person name="Peeters S.H."/>
            <person name="Heuer A."/>
            <person name="Rast P."/>
            <person name="Oberbeckmann S."/>
            <person name="Bunk B."/>
            <person name="Jeske O."/>
            <person name="Meyerdierks A."/>
            <person name="Storesund J.E."/>
            <person name="Kallscheuer N."/>
            <person name="Luecker S."/>
            <person name="Lage O.M."/>
            <person name="Pohl T."/>
            <person name="Merkel B.J."/>
            <person name="Hornburger P."/>
            <person name="Mueller R.-W."/>
            <person name="Bruemmer F."/>
            <person name="Labrenz M."/>
            <person name="Spormann A.M."/>
            <person name="Op den Camp H."/>
            <person name="Overmann J."/>
            <person name="Amann R."/>
            <person name="Jetten M.S.M."/>
            <person name="Mascher T."/>
            <person name="Medema M.H."/>
            <person name="Devos D.P."/>
            <person name="Kaster A.-K."/>
            <person name="Ovreas L."/>
            <person name="Rohde M."/>
            <person name="Galperin M.Y."/>
            <person name="Jogler C."/>
        </authorList>
    </citation>
    <scope>NUCLEOTIDE SEQUENCE [LARGE SCALE GENOMIC DNA]</scope>
    <source>
        <strain evidence="8 9">Pla175</strain>
    </source>
</reference>
<dbReference type="RefSeq" id="WP_145290028.1">
    <property type="nucleotide sequence ID" value="NZ_CP036291.1"/>
</dbReference>
<dbReference type="GO" id="GO:0047753">
    <property type="term" value="F:choline-sulfatase activity"/>
    <property type="evidence" value="ECO:0007669"/>
    <property type="project" value="UniProtKB-EC"/>
</dbReference>
<keyword evidence="6" id="KW-0106">Calcium</keyword>
<comment type="similarity">
    <text evidence="2">Belongs to the sulfatase family.</text>
</comment>
<dbReference type="InterPro" id="IPR017850">
    <property type="entry name" value="Alkaline_phosphatase_core_sf"/>
</dbReference>
<dbReference type="PANTHER" id="PTHR42693:SF42">
    <property type="entry name" value="ARYLSULFATASE G"/>
    <property type="match status" value="1"/>
</dbReference>
<keyword evidence="9" id="KW-1185">Reference proteome</keyword>
<evidence type="ECO:0000256" key="4">
    <source>
        <dbReference type="ARBA" id="ARBA00022729"/>
    </source>
</evidence>
<evidence type="ECO:0000256" key="3">
    <source>
        <dbReference type="ARBA" id="ARBA00022723"/>
    </source>
</evidence>
<evidence type="ECO:0000256" key="6">
    <source>
        <dbReference type="ARBA" id="ARBA00022837"/>
    </source>
</evidence>
<name>A0A518DH55_9BACT</name>
<dbReference type="Pfam" id="PF00884">
    <property type="entry name" value="Sulfatase"/>
    <property type="match status" value="1"/>
</dbReference>
<dbReference type="InterPro" id="IPR000917">
    <property type="entry name" value="Sulfatase_N"/>
</dbReference>
<keyword evidence="4" id="KW-0732">Signal</keyword>
<organism evidence="8 9">
    <name type="scientific">Pirellulimonas nuda</name>
    <dbReference type="NCBI Taxonomy" id="2528009"/>
    <lineage>
        <taxon>Bacteria</taxon>
        <taxon>Pseudomonadati</taxon>
        <taxon>Planctomycetota</taxon>
        <taxon>Planctomycetia</taxon>
        <taxon>Pirellulales</taxon>
        <taxon>Lacipirellulaceae</taxon>
        <taxon>Pirellulimonas</taxon>
    </lineage>
</organism>
<dbReference type="GO" id="GO:0004065">
    <property type="term" value="F:arylsulfatase activity"/>
    <property type="evidence" value="ECO:0007669"/>
    <property type="project" value="TreeGrafter"/>
</dbReference>
<comment type="cofactor">
    <cofactor evidence="1">
        <name>Ca(2+)</name>
        <dbReference type="ChEBI" id="CHEBI:29108"/>
    </cofactor>
</comment>
<dbReference type="EMBL" id="CP036291">
    <property type="protein sequence ID" value="QDU90805.1"/>
    <property type="molecule type" value="Genomic_DNA"/>
</dbReference>
<dbReference type="Gene3D" id="3.40.720.10">
    <property type="entry name" value="Alkaline Phosphatase, subunit A"/>
    <property type="match status" value="1"/>
</dbReference>
<sequence>MSKLRTPLALIVASLVLSDVCPLAQGKPNIVFIMADDLGWSDTSNAITNLGHPSDFYETPVLERIASEGMAFTNAYTNGANCAPTRAALLTGVYASRPSNYVFNVGSLNRAGNNTMLVGPEQGLADGEVAIPTSSFTYAEMLQAACYRTSHFGKFHVTESGTDGANLIVSDHGFHENFGGQASGGPGAYHASGGTFGSSIGPGLDPYAAPYTQQYVNANLKPYASGVSDAAMDALVGTDKHVSDALADAAIDFMEQEKSGPFLVQFNTFAVHGPIGNVHARSDLLAKYQNKAPGVEDSNASFGALIEGLDQSVGRLVNYLETTPDPSNAGHTLAENTLLLFYSDNGGKQSQSNNGPLKGEKGQYDEGGIRVPLIAWSGNPDLVDGGSVNHTPVIGVDFYRSFAALAGGAVPQGTTVDGVDISPLFADVEATVERDSLFWHFPGYLTESGRDQAPQSVIRAGDCNRSRPGELIHAAAYALALFAVSSEGAVLLAK</sequence>
<dbReference type="EC" id="3.1.6.6" evidence="8"/>
<dbReference type="Proteomes" id="UP000317429">
    <property type="component" value="Chromosome"/>
</dbReference>
<feature type="domain" description="Sulfatase N-terminal" evidence="7">
    <location>
        <begin position="28"/>
        <end position="407"/>
    </location>
</feature>
<protein>
    <submittedName>
        <fullName evidence="8">Choline-sulfatase</fullName>
        <ecNumber evidence="8">3.1.6.6</ecNumber>
    </submittedName>
</protein>
<dbReference type="KEGG" id="pnd:Pla175_42180"/>
<evidence type="ECO:0000313" key="8">
    <source>
        <dbReference type="EMBL" id="QDU90805.1"/>
    </source>
</evidence>
<dbReference type="InterPro" id="IPR050738">
    <property type="entry name" value="Sulfatase"/>
</dbReference>
<dbReference type="OrthoDB" id="9783154at2"/>
<evidence type="ECO:0000256" key="2">
    <source>
        <dbReference type="ARBA" id="ARBA00008779"/>
    </source>
</evidence>
<accession>A0A518DH55</accession>